<proteinExistence type="predicted"/>
<dbReference type="InterPro" id="IPR050483">
    <property type="entry name" value="CoA-transferase_III_domain"/>
</dbReference>
<dbReference type="PANTHER" id="PTHR48207:SF3">
    <property type="entry name" value="SUCCINATE--HYDROXYMETHYLGLUTARATE COA-TRANSFERASE"/>
    <property type="match status" value="1"/>
</dbReference>
<dbReference type="InterPro" id="IPR044855">
    <property type="entry name" value="CoA-Trfase_III_dom3_sf"/>
</dbReference>
<dbReference type="EMBL" id="JAAZSQ010000007">
    <property type="protein sequence ID" value="NKX54743.1"/>
    <property type="molecule type" value="Genomic_DNA"/>
</dbReference>
<organism evidence="2 3">
    <name type="scientific">Arthrobacter mobilis</name>
    <dbReference type="NCBI Taxonomy" id="2724944"/>
    <lineage>
        <taxon>Bacteria</taxon>
        <taxon>Bacillati</taxon>
        <taxon>Actinomycetota</taxon>
        <taxon>Actinomycetes</taxon>
        <taxon>Micrococcales</taxon>
        <taxon>Micrococcaceae</taxon>
        <taxon>Arthrobacter</taxon>
    </lineage>
</organism>
<keyword evidence="1 2" id="KW-0808">Transferase</keyword>
<dbReference type="Proteomes" id="UP000544090">
    <property type="component" value="Unassembled WGS sequence"/>
</dbReference>
<sequence>MEKSTPPPLTGIRVLDVSTVLAAPLTAALLGELGADVIKVEQPGRGDPARQYPPLVDGTAATWEQHGLGKRSVAIDLHTSAGIDLLHSLIKECEIVITNFRPPTLARFGLEFDDLTRLRKDVVMLHLTAFGRTGPYSDLPGFARVVEAFAGLTHRTGHPDGSPMFSGYPIADGVGGIYGAFAVMSALRQRDLTGQPQLVDLGLYEPMLRMMEDSIPAYQATGASPGRIGNDNPSIVPNGLFRTRDDRWVVLPVSTDQMWQRLVKLLDNPELSQLRTMEHRLARRSEVNKAVSEFVASHDLDELLVLLHGAGLAAGPVNTAEDIVRDQHIVARGSVLHARDRHGRETLLVAPAGRYSGFDHVDRSPAPEVGEHTNDILGGLVGLPPGQIDQLRDRGVIQ</sequence>
<keyword evidence="3" id="KW-1185">Reference proteome</keyword>
<dbReference type="RefSeq" id="WP_168486087.1">
    <property type="nucleotide sequence ID" value="NZ_JAAZSQ010000007.1"/>
</dbReference>
<dbReference type="GO" id="GO:0008410">
    <property type="term" value="F:CoA-transferase activity"/>
    <property type="evidence" value="ECO:0007669"/>
    <property type="project" value="TreeGrafter"/>
</dbReference>
<dbReference type="Gene3D" id="3.40.50.10540">
    <property type="entry name" value="Crotonobetainyl-coa:carnitine coa-transferase, domain 1"/>
    <property type="match status" value="1"/>
</dbReference>
<reference evidence="2 3" key="1">
    <citation type="submission" date="2020-04" db="EMBL/GenBank/DDBJ databases">
        <title>Arthrobacter sp. nov.</title>
        <authorList>
            <person name="Liu S."/>
        </authorList>
    </citation>
    <scope>NUCLEOTIDE SEQUENCE [LARGE SCALE GENOMIC DNA]</scope>
    <source>
        <strain evidence="2 3">E918</strain>
    </source>
</reference>
<dbReference type="Pfam" id="PF02515">
    <property type="entry name" value="CoA_transf_3"/>
    <property type="match status" value="1"/>
</dbReference>
<dbReference type="InterPro" id="IPR003673">
    <property type="entry name" value="CoA-Trfase_fam_III"/>
</dbReference>
<evidence type="ECO:0000313" key="3">
    <source>
        <dbReference type="Proteomes" id="UP000544090"/>
    </source>
</evidence>
<dbReference type="AlphaFoldDB" id="A0A7X6K6B7"/>
<dbReference type="PANTHER" id="PTHR48207">
    <property type="entry name" value="SUCCINATE--HYDROXYMETHYLGLUTARATE COA-TRANSFERASE"/>
    <property type="match status" value="1"/>
</dbReference>
<evidence type="ECO:0000256" key="1">
    <source>
        <dbReference type="ARBA" id="ARBA00022679"/>
    </source>
</evidence>
<name>A0A7X6K6B7_9MICC</name>
<dbReference type="InterPro" id="IPR023606">
    <property type="entry name" value="CoA-Trfase_III_dom_1_sf"/>
</dbReference>
<comment type="caution">
    <text evidence="2">The sequence shown here is derived from an EMBL/GenBank/DDBJ whole genome shotgun (WGS) entry which is preliminary data.</text>
</comment>
<gene>
    <name evidence="2" type="ORF">HGG74_09365</name>
</gene>
<evidence type="ECO:0000313" key="2">
    <source>
        <dbReference type="EMBL" id="NKX54743.1"/>
    </source>
</evidence>
<protein>
    <submittedName>
        <fullName evidence="2">CoA transferase</fullName>
    </submittedName>
</protein>
<dbReference type="Gene3D" id="3.30.1540.10">
    <property type="entry name" value="formyl-coa transferase, domain 3"/>
    <property type="match status" value="1"/>
</dbReference>
<accession>A0A7X6K6B7</accession>
<dbReference type="SUPFAM" id="SSF89796">
    <property type="entry name" value="CoA-transferase family III (CaiB/BaiF)"/>
    <property type="match status" value="1"/>
</dbReference>